<dbReference type="Proteomes" id="UP001418222">
    <property type="component" value="Unassembled WGS sequence"/>
</dbReference>
<name>A0AAP0C3C8_9ASPA</name>
<gene>
    <name evidence="1" type="ORF">KSP39_PZI000889</name>
</gene>
<evidence type="ECO:0000313" key="1">
    <source>
        <dbReference type="EMBL" id="KAK8957084.1"/>
    </source>
</evidence>
<sequence length="83" mass="9233">MGGNGGLIEILASCSSCIEFWQIFRIQFSDSNLVQDLLGSVGKRCNLRNSTLISLIQARIREFSESFSRRSTPFSLAETSLLD</sequence>
<keyword evidence="2" id="KW-1185">Reference proteome</keyword>
<reference evidence="1 2" key="1">
    <citation type="journal article" date="2022" name="Nat. Plants">
        <title>Genomes of leafy and leafless Platanthera orchids illuminate the evolution of mycoheterotrophy.</title>
        <authorList>
            <person name="Li M.H."/>
            <person name="Liu K.W."/>
            <person name="Li Z."/>
            <person name="Lu H.C."/>
            <person name="Ye Q.L."/>
            <person name="Zhang D."/>
            <person name="Wang J.Y."/>
            <person name="Li Y.F."/>
            <person name="Zhong Z.M."/>
            <person name="Liu X."/>
            <person name="Yu X."/>
            <person name="Liu D.K."/>
            <person name="Tu X.D."/>
            <person name="Liu B."/>
            <person name="Hao Y."/>
            <person name="Liao X.Y."/>
            <person name="Jiang Y.T."/>
            <person name="Sun W.H."/>
            <person name="Chen J."/>
            <person name="Chen Y.Q."/>
            <person name="Ai Y."/>
            <person name="Zhai J.W."/>
            <person name="Wu S.S."/>
            <person name="Zhou Z."/>
            <person name="Hsiao Y.Y."/>
            <person name="Wu W.L."/>
            <person name="Chen Y.Y."/>
            <person name="Lin Y.F."/>
            <person name="Hsu J.L."/>
            <person name="Li C.Y."/>
            <person name="Wang Z.W."/>
            <person name="Zhao X."/>
            <person name="Zhong W.Y."/>
            <person name="Ma X.K."/>
            <person name="Ma L."/>
            <person name="Huang J."/>
            <person name="Chen G.Z."/>
            <person name="Huang M.Z."/>
            <person name="Huang L."/>
            <person name="Peng D.H."/>
            <person name="Luo Y.B."/>
            <person name="Zou S.Q."/>
            <person name="Chen S.P."/>
            <person name="Lan S."/>
            <person name="Tsai W.C."/>
            <person name="Van de Peer Y."/>
            <person name="Liu Z.J."/>
        </authorList>
    </citation>
    <scope>NUCLEOTIDE SEQUENCE [LARGE SCALE GENOMIC DNA]</scope>
    <source>
        <strain evidence="1">Lor287</strain>
    </source>
</reference>
<protein>
    <submittedName>
        <fullName evidence="1">Uncharacterized protein</fullName>
    </submittedName>
</protein>
<accession>A0AAP0C3C8</accession>
<dbReference type="AlphaFoldDB" id="A0AAP0C3C8"/>
<evidence type="ECO:0000313" key="2">
    <source>
        <dbReference type="Proteomes" id="UP001418222"/>
    </source>
</evidence>
<organism evidence="1 2">
    <name type="scientific">Platanthera zijinensis</name>
    <dbReference type="NCBI Taxonomy" id="2320716"/>
    <lineage>
        <taxon>Eukaryota</taxon>
        <taxon>Viridiplantae</taxon>
        <taxon>Streptophyta</taxon>
        <taxon>Embryophyta</taxon>
        <taxon>Tracheophyta</taxon>
        <taxon>Spermatophyta</taxon>
        <taxon>Magnoliopsida</taxon>
        <taxon>Liliopsida</taxon>
        <taxon>Asparagales</taxon>
        <taxon>Orchidaceae</taxon>
        <taxon>Orchidoideae</taxon>
        <taxon>Orchideae</taxon>
        <taxon>Orchidinae</taxon>
        <taxon>Platanthera</taxon>
    </lineage>
</organism>
<dbReference type="EMBL" id="JBBWWQ010000001">
    <property type="protein sequence ID" value="KAK8957084.1"/>
    <property type="molecule type" value="Genomic_DNA"/>
</dbReference>
<proteinExistence type="predicted"/>
<comment type="caution">
    <text evidence="1">The sequence shown here is derived from an EMBL/GenBank/DDBJ whole genome shotgun (WGS) entry which is preliminary data.</text>
</comment>